<organism evidence="1 2">
    <name type="scientific">Anaerococcus octavius</name>
    <dbReference type="NCBI Taxonomy" id="54007"/>
    <lineage>
        <taxon>Bacteria</taxon>
        <taxon>Bacillati</taxon>
        <taxon>Bacillota</taxon>
        <taxon>Tissierellia</taxon>
        <taxon>Tissierellales</taxon>
        <taxon>Peptoniphilaceae</taxon>
        <taxon>Anaerococcus</taxon>
    </lineage>
</organism>
<protein>
    <submittedName>
        <fullName evidence="1">Plasmid mobilization relaxosome protein MobC</fullName>
    </submittedName>
</protein>
<dbReference type="EMBL" id="PKGS01000005">
    <property type="protein sequence ID" value="PKZ15767.1"/>
    <property type="molecule type" value="Genomic_DNA"/>
</dbReference>
<name>A0A2I1M6P1_9FIRM</name>
<dbReference type="Proteomes" id="UP000234335">
    <property type="component" value="Unassembled WGS sequence"/>
</dbReference>
<evidence type="ECO:0000313" key="2">
    <source>
        <dbReference type="Proteomes" id="UP000234335"/>
    </source>
</evidence>
<evidence type="ECO:0000313" key="1">
    <source>
        <dbReference type="EMBL" id="PKZ15767.1"/>
    </source>
</evidence>
<dbReference type="AlphaFoldDB" id="A0A2I1M6P1"/>
<proteinExistence type="predicted"/>
<keyword evidence="2" id="KW-1185">Reference proteome</keyword>
<gene>
    <name evidence="1" type="ORF">CYJ34_07020</name>
</gene>
<accession>A0A2I1M6P1</accession>
<dbReference type="Pfam" id="PF21983">
    <property type="entry name" value="NikA-like"/>
    <property type="match status" value="1"/>
</dbReference>
<dbReference type="RefSeq" id="WP_101540588.1">
    <property type="nucleotide sequence ID" value="NZ_PKGS01000005.1"/>
</dbReference>
<dbReference type="InterPro" id="IPR053842">
    <property type="entry name" value="NikA-like"/>
</dbReference>
<reference evidence="1 2" key="1">
    <citation type="submission" date="2017-12" db="EMBL/GenBank/DDBJ databases">
        <title>Phylogenetic diversity of female urinary microbiome.</title>
        <authorList>
            <person name="Thomas-White K."/>
            <person name="Wolfe A.J."/>
        </authorList>
    </citation>
    <scope>NUCLEOTIDE SEQUENCE [LARGE SCALE GENOMIC DNA]</scope>
    <source>
        <strain evidence="1 2">UMB0119</strain>
    </source>
</reference>
<comment type="caution">
    <text evidence="1">The sequence shown here is derived from an EMBL/GenBank/DDBJ whole genome shotgun (WGS) entry which is preliminary data.</text>
</comment>
<sequence>MTNRERPNGIYIMLSDEEKEILNEKYKLSECKSLRQFILKCILEKEIFVLDMNPFREMSSSIGRTTGSINQIAKRTNQTGMIYKEDIDDLKKLLKEQNKMIIEMRKKLFNTSFPSTKSLEEK</sequence>